<sequence length="76" mass="8638">MDHFEFKRTERNSTNLLTASNISFIPKTEQRQTDSLQPSIADYRSSWYAPVLNTGCSCFAPCGCDILQRFPCMLLA</sequence>
<name>A0A016W3F9_9BILA</name>
<evidence type="ECO:0000313" key="2">
    <source>
        <dbReference type="Proteomes" id="UP000024635"/>
    </source>
</evidence>
<gene>
    <name evidence="1" type="primary">Acey_s0001.g292</name>
    <name evidence="1" type="ORF">Y032_0001g292</name>
</gene>
<comment type="caution">
    <text evidence="1">The sequence shown here is derived from an EMBL/GenBank/DDBJ whole genome shotgun (WGS) entry which is preliminary data.</text>
</comment>
<evidence type="ECO:0000313" key="1">
    <source>
        <dbReference type="EMBL" id="EYC34180.1"/>
    </source>
</evidence>
<dbReference type="AlphaFoldDB" id="A0A016W3F9"/>
<dbReference type="EMBL" id="JARK01001337">
    <property type="protein sequence ID" value="EYC34180.1"/>
    <property type="molecule type" value="Genomic_DNA"/>
</dbReference>
<accession>A0A016W3F9</accession>
<dbReference type="Proteomes" id="UP000024635">
    <property type="component" value="Unassembled WGS sequence"/>
</dbReference>
<reference evidence="2" key="1">
    <citation type="journal article" date="2015" name="Nat. Genet.">
        <title>The genome and transcriptome of the zoonotic hookworm Ancylostoma ceylanicum identify infection-specific gene families.</title>
        <authorList>
            <person name="Schwarz E.M."/>
            <person name="Hu Y."/>
            <person name="Antoshechkin I."/>
            <person name="Miller M.M."/>
            <person name="Sternberg P.W."/>
            <person name="Aroian R.V."/>
        </authorList>
    </citation>
    <scope>NUCLEOTIDE SEQUENCE</scope>
    <source>
        <strain evidence="2">HY135</strain>
    </source>
</reference>
<keyword evidence="2" id="KW-1185">Reference proteome</keyword>
<protein>
    <submittedName>
        <fullName evidence="1">Uncharacterized protein</fullName>
    </submittedName>
</protein>
<proteinExistence type="predicted"/>
<organism evidence="1 2">
    <name type="scientific">Ancylostoma ceylanicum</name>
    <dbReference type="NCBI Taxonomy" id="53326"/>
    <lineage>
        <taxon>Eukaryota</taxon>
        <taxon>Metazoa</taxon>
        <taxon>Ecdysozoa</taxon>
        <taxon>Nematoda</taxon>
        <taxon>Chromadorea</taxon>
        <taxon>Rhabditida</taxon>
        <taxon>Rhabditina</taxon>
        <taxon>Rhabditomorpha</taxon>
        <taxon>Strongyloidea</taxon>
        <taxon>Ancylostomatidae</taxon>
        <taxon>Ancylostomatinae</taxon>
        <taxon>Ancylostoma</taxon>
    </lineage>
</organism>